<gene>
    <name evidence="2" type="ORF">COT44_01455</name>
</gene>
<evidence type="ECO:0000256" key="1">
    <source>
        <dbReference type="SAM" id="Phobius"/>
    </source>
</evidence>
<dbReference type="EMBL" id="PEYO01000006">
    <property type="protein sequence ID" value="PIU03804.1"/>
    <property type="molecule type" value="Genomic_DNA"/>
</dbReference>
<sequence>MFFVFTILTFISTLLGGLVGIKYRDRLHLILGFTAGVLLAVVAFDIFPEIINLTSKLEIDPQLPMVALVLGFLIFHIFEKLLLIHQLCVSYH</sequence>
<comment type="caution">
    <text evidence="2">The sequence shown here is derived from an EMBL/GenBank/DDBJ whole genome shotgun (WGS) entry which is preliminary data.</text>
</comment>
<proteinExistence type="predicted"/>
<keyword evidence="1" id="KW-0812">Transmembrane</keyword>
<dbReference type="AlphaFoldDB" id="A0A2M6XDS2"/>
<keyword evidence="1" id="KW-1133">Transmembrane helix</keyword>
<evidence type="ECO:0000313" key="2">
    <source>
        <dbReference type="EMBL" id="PIU03804.1"/>
    </source>
</evidence>
<organism evidence="2 3">
    <name type="scientific">Candidatus Shapirobacteria bacterium CG08_land_8_20_14_0_20_39_18</name>
    <dbReference type="NCBI Taxonomy" id="1974883"/>
    <lineage>
        <taxon>Bacteria</taxon>
        <taxon>Candidatus Shapironibacteriota</taxon>
    </lineage>
</organism>
<reference evidence="3" key="1">
    <citation type="submission" date="2017-09" db="EMBL/GenBank/DDBJ databases">
        <title>Depth-based differentiation of microbial function through sediment-hosted aquifers and enrichment of novel symbionts in the deep terrestrial subsurface.</title>
        <authorList>
            <person name="Probst A.J."/>
            <person name="Ladd B."/>
            <person name="Jarett J.K."/>
            <person name="Geller-Mcgrath D.E."/>
            <person name="Sieber C.M.K."/>
            <person name="Emerson J.B."/>
            <person name="Anantharaman K."/>
            <person name="Thomas B.C."/>
            <person name="Malmstrom R."/>
            <person name="Stieglmeier M."/>
            <person name="Klingl A."/>
            <person name="Woyke T."/>
            <person name="Ryan C.M."/>
            <person name="Banfield J.F."/>
        </authorList>
    </citation>
    <scope>NUCLEOTIDE SEQUENCE [LARGE SCALE GENOMIC DNA]</scope>
</reference>
<evidence type="ECO:0000313" key="3">
    <source>
        <dbReference type="Proteomes" id="UP000228996"/>
    </source>
</evidence>
<evidence type="ECO:0008006" key="4">
    <source>
        <dbReference type="Google" id="ProtNLM"/>
    </source>
</evidence>
<feature type="transmembrane region" description="Helical" evidence="1">
    <location>
        <begin position="30"/>
        <end position="51"/>
    </location>
</feature>
<dbReference type="Proteomes" id="UP000228996">
    <property type="component" value="Unassembled WGS sequence"/>
</dbReference>
<protein>
    <recommendedName>
        <fullName evidence="4">Zinc/iron permease</fullName>
    </recommendedName>
</protein>
<feature type="transmembrane region" description="Helical" evidence="1">
    <location>
        <begin position="63"/>
        <end position="84"/>
    </location>
</feature>
<keyword evidence="1" id="KW-0472">Membrane</keyword>
<name>A0A2M6XDS2_9BACT</name>
<accession>A0A2M6XDS2</accession>